<protein>
    <recommendedName>
        <fullName evidence="3">Lipoprotein</fullName>
    </recommendedName>
</protein>
<dbReference type="EMBL" id="SLXB01000014">
    <property type="protein sequence ID" value="TCO91136.1"/>
    <property type="molecule type" value="Genomic_DNA"/>
</dbReference>
<dbReference type="AlphaFoldDB" id="A0A4R2LRA5"/>
<dbReference type="RefSeq" id="WP_131926665.1">
    <property type="nucleotide sequence ID" value="NZ_SLXB01000014.1"/>
</dbReference>
<reference evidence="1 2" key="1">
    <citation type="submission" date="2019-03" db="EMBL/GenBank/DDBJ databases">
        <title>Genomic Encyclopedia of Type Strains, Phase IV (KMG-IV): sequencing the most valuable type-strain genomes for metagenomic binning, comparative biology and taxonomic classification.</title>
        <authorList>
            <person name="Goeker M."/>
        </authorList>
    </citation>
    <scope>NUCLEOTIDE SEQUENCE [LARGE SCALE GENOMIC DNA]</scope>
    <source>
        <strain evidence="1 2">DSM 23917</strain>
    </source>
</reference>
<dbReference type="InterPro" id="IPR011047">
    <property type="entry name" value="Quinoprotein_ADH-like_sf"/>
</dbReference>
<organism evidence="1 2">
    <name type="scientific">Prevotella heparinolytica</name>
    <dbReference type="NCBI Taxonomy" id="28113"/>
    <lineage>
        <taxon>Bacteria</taxon>
        <taxon>Pseudomonadati</taxon>
        <taxon>Bacteroidota</taxon>
        <taxon>Bacteroidia</taxon>
        <taxon>Bacteroidales</taxon>
        <taxon>Bacteroidaceae</taxon>
        <taxon>Bacteroides</taxon>
    </lineage>
</organism>
<comment type="caution">
    <text evidence="1">The sequence shown here is derived from an EMBL/GenBank/DDBJ whole genome shotgun (WGS) entry which is preliminary data.</text>
</comment>
<name>A0A4R2LRA5_9BACE</name>
<evidence type="ECO:0000313" key="1">
    <source>
        <dbReference type="EMBL" id="TCO91136.1"/>
    </source>
</evidence>
<gene>
    <name evidence="1" type="ORF">EV202_11444</name>
</gene>
<evidence type="ECO:0000313" key="2">
    <source>
        <dbReference type="Proteomes" id="UP000295600"/>
    </source>
</evidence>
<accession>A0A4R2LRA5</accession>
<dbReference type="Proteomes" id="UP000295600">
    <property type="component" value="Unassembled WGS sequence"/>
</dbReference>
<sequence length="604" mass="68227">MRRHICYLCLLFLAAACEYPVGENFIEIKEPDKEIPVKVDLNAFTNGEAILVNKPTTLDYSLSLSGKPISKIIFSLGDRIWESTSPNTQIYIDKETFPAGKYTLKAAFYAPTGSGSIADQLGAESYSGEMSWPVIIDYRMVLPDVMTYRTNENRSLELAWQTPVLSHLTVSSYTLYALTKDLRSYSETIPAGQAHFVDTRHIGKETTYKLYANMKYEGKEDLVWLMGEVTVPQKLPRLYTSAWDMEHVWVSWELPYNCLPSFTINGEEPFSPAEGQQSIRLPVVEFGTNAWYESNRVFMTLSPIDHPSETVYQQEFHAGSPGYHYEKERASSWCYNPVTGMLYAHGNFLNAYRYPQLTPAVTLEASRTATVFTSYTEPLLGIAEADKIEIRDARTLELKHTLTVSRLLLANGDLFLVPNGKLVYKTYTPDSRYQDIIIHKLDGDILSTTHVESSSALISPDGKRIAVPGFSGIRIIELDNDRPAHEYLLPIPFEKQQKMDFNPANLSQLITYDQSKHCIEIRNCRTNEVIKSILLKDGMKYLSADPVTGNLLVGNDHKLSVLSATDYKEIFTVKASYAIWPTLTGDYLTSFDGFILNIKKPSSK</sequence>
<proteinExistence type="predicted"/>
<dbReference type="PROSITE" id="PS51257">
    <property type="entry name" value="PROKAR_LIPOPROTEIN"/>
    <property type="match status" value="1"/>
</dbReference>
<evidence type="ECO:0008006" key="3">
    <source>
        <dbReference type="Google" id="ProtNLM"/>
    </source>
</evidence>
<dbReference type="SUPFAM" id="SSF50998">
    <property type="entry name" value="Quinoprotein alcohol dehydrogenase-like"/>
    <property type="match status" value="1"/>
</dbReference>